<evidence type="ECO:0000313" key="3">
    <source>
        <dbReference type="Proteomes" id="UP000238937"/>
    </source>
</evidence>
<feature type="signal peptide" evidence="1">
    <location>
        <begin position="1"/>
        <end position="31"/>
    </location>
</feature>
<feature type="chain" id="PRO_5015591588" evidence="1">
    <location>
        <begin position="32"/>
        <end position="259"/>
    </location>
</feature>
<organism evidence="2 3">
    <name type="scientific">Chamaesiphon polymorphus CCALA 037</name>
    <dbReference type="NCBI Taxonomy" id="2107692"/>
    <lineage>
        <taxon>Bacteria</taxon>
        <taxon>Bacillati</taxon>
        <taxon>Cyanobacteriota</taxon>
        <taxon>Cyanophyceae</taxon>
        <taxon>Gomontiellales</taxon>
        <taxon>Chamaesiphonaceae</taxon>
        <taxon>Chamaesiphon</taxon>
    </lineage>
</organism>
<protein>
    <submittedName>
        <fullName evidence="2">PEP-CTERM sorting domain-containing protein</fullName>
    </submittedName>
</protein>
<dbReference type="InterPro" id="IPR013424">
    <property type="entry name" value="Ice-binding_C"/>
</dbReference>
<keyword evidence="3" id="KW-1185">Reference proteome</keyword>
<name>A0A2T1GDN6_9CYAN</name>
<dbReference type="OrthoDB" id="573373at2"/>
<evidence type="ECO:0000313" key="2">
    <source>
        <dbReference type="EMBL" id="PSB55619.1"/>
    </source>
</evidence>
<gene>
    <name evidence="2" type="ORF">C7B77_14465</name>
</gene>
<evidence type="ECO:0000256" key="1">
    <source>
        <dbReference type="SAM" id="SignalP"/>
    </source>
</evidence>
<reference evidence="2 3" key="1">
    <citation type="submission" date="2018-03" db="EMBL/GenBank/DDBJ databases">
        <title>The ancient ancestry and fast evolution of plastids.</title>
        <authorList>
            <person name="Moore K.R."/>
            <person name="Magnabosco C."/>
            <person name="Momper L."/>
            <person name="Gold D.A."/>
            <person name="Bosak T."/>
            <person name="Fournier G.P."/>
        </authorList>
    </citation>
    <scope>NUCLEOTIDE SEQUENCE [LARGE SCALE GENOMIC DNA]</scope>
    <source>
        <strain evidence="2 3">CCALA 037</strain>
    </source>
</reference>
<dbReference type="RefSeq" id="WP_106305974.1">
    <property type="nucleotide sequence ID" value="NZ_PVWO01000175.1"/>
</dbReference>
<proteinExistence type="predicted"/>
<sequence length="259" mass="26114">MTTQLKDFSKFIAAAGVFGLASLCSVSTANAVSVNRVTAATFGAEAGRITFSEPGFALGTINPVYAPAQYGGGVNAPIVSFGALFAGQTNTNAAVSGSPTASLSLTGIAKIVRDDATPSTPVLGGGEGSSLFNTPISILFNRNVSAVGLDAGFFNTIGSTQITAFNRNGVSLGSVVNTALGIEFLGLVTDDGSNAIAGLQFSALSADASGFAIDNVRFNEAVNTPVAESVPEPFTIVGTLIGGSAAMRMRKKLKSSTKV</sequence>
<dbReference type="AlphaFoldDB" id="A0A2T1GDN6"/>
<dbReference type="EMBL" id="PVWO01000175">
    <property type="protein sequence ID" value="PSB55619.1"/>
    <property type="molecule type" value="Genomic_DNA"/>
</dbReference>
<dbReference type="NCBIfam" id="TIGR02595">
    <property type="entry name" value="PEP_CTERM"/>
    <property type="match status" value="1"/>
</dbReference>
<keyword evidence="1" id="KW-0732">Signal</keyword>
<dbReference type="Proteomes" id="UP000238937">
    <property type="component" value="Unassembled WGS sequence"/>
</dbReference>
<comment type="caution">
    <text evidence="2">The sequence shown here is derived from an EMBL/GenBank/DDBJ whole genome shotgun (WGS) entry which is preliminary data.</text>
</comment>
<accession>A0A2T1GDN6</accession>